<protein>
    <submittedName>
        <fullName evidence="9">Nuclear pore complex protein Nup155</fullName>
    </submittedName>
</protein>
<dbReference type="Gene3D" id="1.20.58.1780">
    <property type="match status" value="1"/>
</dbReference>
<keyword evidence="8" id="KW-1185">Reference proteome</keyword>
<dbReference type="STRING" id="51028.A0A0N4V4W6"/>
<dbReference type="InterPro" id="IPR014908">
    <property type="entry name" value="Nucleoporin_Nup133/Nup155_N"/>
</dbReference>
<keyword evidence="3" id="KW-0813">Transport</keyword>
<name>A0A0N4V4W6_ENTVE</name>
<comment type="similarity">
    <text evidence="2">Belongs to the non-repetitive/WGA-negative nucleoporin family.</text>
</comment>
<dbReference type="InterPro" id="IPR042538">
    <property type="entry name" value="Nucleoporin_Nup155_C_3"/>
</dbReference>
<evidence type="ECO:0000256" key="1">
    <source>
        <dbReference type="ARBA" id="ARBA00004123"/>
    </source>
</evidence>
<dbReference type="Proteomes" id="UP000274131">
    <property type="component" value="Unassembled WGS sequence"/>
</dbReference>
<evidence type="ECO:0000259" key="6">
    <source>
        <dbReference type="Pfam" id="PF08801"/>
    </source>
</evidence>
<reference evidence="7 8" key="2">
    <citation type="submission" date="2018-10" db="EMBL/GenBank/DDBJ databases">
        <authorList>
            <consortium name="Pathogen Informatics"/>
        </authorList>
    </citation>
    <scope>NUCLEOTIDE SEQUENCE [LARGE SCALE GENOMIC DNA]</scope>
</reference>
<evidence type="ECO:0000313" key="9">
    <source>
        <dbReference type="WBParaSite" id="EVEC_0000521701-mRNA-1"/>
    </source>
</evidence>
<dbReference type="Pfam" id="PF08801">
    <property type="entry name" value="Nucleoporin_N"/>
    <property type="match status" value="1"/>
</dbReference>
<dbReference type="GO" id="GO:0000972">
    <property type="term" value="P:transcription-dependent tethering of RNA polymerase II gene DNA at nuclear periphery"/>
    <property type="evidence" value="ECO:0007669"/>
    <property type="project" value="TreeGrafter"/>
</dbReference>
<dbReference type="GO" id="GO:0017056">
    <property type="term" value="F:structural constituent of nuclear pore"/>
    <property type="evidence" value="ECO:0007669"/>
    <property type="project" value="InterPro"/>
</dbReference>
<feature type="domain" description="Nucleoporin Nup133/Nup155-like N-terminal" evidence="6">
    <location>
        <begin position="67"/>
        <end position="539"/>
    </location>
</feature>
<dbReference type="EMBL" id="UXUI01007987">
    <property type="protein sequence ID" value="VDD90119.1"/>
    <property type="molecule type" value="Genomic_DNA"/>
</dbReference>
<dbReference type="InterPro" id="IPR042537">
    <property type="entry name" value="Nucleoporin_Nup155_C_2"/>
</dbReference>
<dbReference type="Gene3D" id="1.25.40.450">
    <property type="entry name" value="Nucleoporin, helical domain, N-terminal subdomain"/>
    <property type="match status" value="1"/>
</dbReference>
<gene>
    <name evidence="7" type="ORF">EVEC_LOCUS4870</name>
</gene>
<comment type="subcellular location">
    <subcellularLocation>
        <location evidence="1">Nucleus</location>
    </subcellularLocation>
</comment>
<sequence>MTEQTKLKYDALESASSRIQYHQWKDREFSDLLFKLKFDPNQPDKVTISGLAAEDYPSLRDIDVNEFAVQRIRPFPQQLTDQLNNAQCIYTVGLLPEIGRAYMTIDAELFVWNFEDSCDLAYFDSIPNTITKVAIARPKPGVFQEHIHYLLVVATSKEVLLLATSFTNSNNVTIANRALLDVRHAEMYLLPEALFKIPLEGSTVSDIVTTENGRIFFAEEECLYELDYQDKSWFQRKCKKLNRSKGLINYLLPSFSILTGKEEKIMRLCVDDTRHILYVLTLNGSIQVFDLGDKGTTISKVASLTHGQIQERAAVECRTVDASFFSDVISISAIPATKSHYLHLVAVTRKGVRLYFTCFGPTPQSVLTATPNAVPSCLPNVDGMRPCDLRLRHVRIPPGFGTLSHSLHPFTVYDAFSFRGDYVSYLELVLNFFSGLERSFDFLFLSKTDIMAATFGREDESVVWMYSSSNFGFQDCLTENVAQFPLDSTVLWVNEPTSTETRPPTSANKLLKVFPPVVVTQSDMPEQKLFILTGKGIAISEQRLPIDILREILRQYGTDSPQLSFFVQLHGSLNASVMSLTIVCSNEPSDVCIRDSALRMFYSLGVELSSGGDSRNAISFRSPVSGYAHQSFRNASIADLTFHMRCNFLHSSTPLQASTPQQIRNAVRSPQIPSTFHTPLLPTEDSLHSAQSMSCRHDALYLYFSRLLGDIWSTPLCYRNDHEEVCFLHHYGLHGLLMSSVSRNSLDFLVSRLILYKKAVDEYALLGSAREIQPVNEQGDRQLDGARGTNLQEERKSLLNFYELLSLTVEILSLWSILSDHQFHIITAQLSQNIHNQLCETSFATLVVNGAHLCAELITCLIRYYLGDNATTDVICEELRRRCPTLFSDDDATAAKATEMVEEARHMEPCAAREHLLSEAVRLLTIGVQNINLPLICTLLFEDNVISVDCLEGIVDLALARAERDDSKLLALIAYRSRSGGDALAQQAYVKRKEDYKCITDALDRIVGEDSSRTELGRPSAITRRDLIINAVLKSKDELANVAIFKWLLDNDLSNILLQSKSPYLETFLHRKVEEGASNRYLDLLWRFHEKNGDYWKAAKLLFGLAQRETEAFDTRRRVAYLSQAAMCAQSAVGFEKQMNPEAHEFLQDIRDKLDVAQVQLAAKDEISRLPRNSTVINALGRLEKRLYTVQELFEEFAIPFCLPNIQLALCHCSATYDKDAVESLCEQIVDQELSSSQNDSAETRVQRLGTKLAYYYKHYSSSPKYFPLETILCDLLNRGLREGFPVSMLDTLGVLTHAPLPMLLDVLNICFRKDPFWRNNEQACSYIMQSALKVLNRFAANRQSFPVDQRKSLVSKCLDLISTFLLHLSSRHSSTGSIRAQFSDSFKTLQNIFENI</sequence>
<dbReference type="InterPro" id="IPR004870">
    <property type="entry name" value="Nucleoporin_Nup155"/>
</dbReference>
<dbReference type="WBParaSite" id="EVEC_0000521701-mRNA-1">
    <property type="protein sequence ID" value="EVEC_0000521701-mRNA-1"/>
    <property type="gene ID" value="EVEC_0000521701"/>
</dbReference>
<dbReference type="GO" id="GO:0006606">
    <property type="term" value="P:protein import into nucleus"/>
    <property type="evidence" value="ECO:0007669"/>
    <property type="project" value="TreeGrafter"/>
</dbReference>
<dbReference type="InterPro" id="IPR007187">
    <property type="entry name" value="Nucleoporin_Nup133/Nup155_C"/>
</dbReference>
<accession>A0A0N4V4W6</accession>
<evidence type="ECO:0000313" key="8">
    <source>
        <dbReference type="Proteomes" id="UP000274131"/>
    </source>
</evidence>
<proteinExistence type="inferred from homology"/>
<dbReference type="PANTHER" id="PTHR10350">
    <property type="entry name" value="NUCLEAR PORE COMPLEX PROTEIN NUP155"/>
    <property type="match status" value="1"/>
</dbReference>
<evidence type="ECO:0000256" key="4">
    <source>
        <dbReference type="ARBA" id="ARBA00023242"/>
    </source>
</evidence>
<dbReference type="OrthoDB" id="338970at2759"/>
<dbReference type="PANTHER" id="PTHR10350:SF6">
    <property type="entry name" value="NUCLEAR PORE COMPLEX PROTEIN NUP155"/>
    <property type="match status" value="1"/>
</dbReference>
<evidence type="ECO:0000256" key="3">
    <source>
        <dbReference type="ARBA" id="ARBA00022448"/>
    </source>
</evidence>
<dbReference type="GO" id="GO:0044611">
    <property type="term" value="C:nuclear pore inner ring"/>
    <property type="evidence" value="ECO:0007669"/>
    <property type="project" value="TreeGrafter"/>
</dbReference>
<dbReference type="Gene3D" id="1.25.40.440">
    <property type="entry name" value="Nucleoporin, helical domain, central subdomain"/>
    <property type="match status" value="1"/>
</dbReference>
<dbReference type="GO" id="GO:0036228">
    <property type="term" value="P:protein localization to nuclear inner membrane"/>
    <property type="evidence" value="ECO:0007669"/>
    <property type="project" value="TreeGrafter"/>
</dbReference>
<organism evidence="9">
    <name type="scientific">Enterobius vermicularis</name>
    <name type="common">Human pinworm</name>
    <dbReference type="NCBI Taxonomy" id="51028"/>
    <lineage>
        <taxon>Eukaryota</taxon>
        <taxon>Metazoa</taxon>
        <taxon>Ecdysozoa</taxon>
        <taxon>Nematoda</taxon>
        <taxon>Chromadorea</taxon>
        <taxon>Rhabditida</taxon>
        <taxon>Spirurina</taxon>
        <taxon>Oxyuridomorpha</taxon>
        <taxon>Oxyuroidea</taxon>
        <taxon>Oxyuridae</taxon>
        <taxon>Enterobius</taxon>
    </lineage>
</organism>
<evidence type="ECO:0000259" key="5">
    <source>
        <dbReference type="Pfam" id="PF03177"/>
    </source>
</evidence>
<keyword evidence="4" id="KW-0539">Nucleus</keyword>
<dbReference type="Pfam" id="PF03177">
    <property type="entry name" value="Nucleoporin_C"/>
    <property type="match status" value="1"/>
</dbReference>
<dbReference type="GO" id="GO:0006405">
    <property type="term" value="P:RNA export from nucleus"/>
    <property type="evidence" value="ECO:0007669"/>
    <property type="project" value="TreeGrafter"/>
</dbReference>
<evidence type="ECO:0000256" key="2">
    <source>
        <dbReference type="ARBA" id="ARBA00007373"/>
    </source>
</evidence>
<dbReference type="InterPro" id="IPR042533">
    <property type="entry name" value="Nucleoporin_Nup155_C_1"/>
</dbReference>
<reference evidence="9" key="1">
    <citation type="submission" date="2017-02" db="UniProtKB">
        <authorList>
            <consortium name="WormBaseParasite"/>
        </authorList>
    </citation>
    <scope>IDENTIFICATION</scope>
</reference>
<dbReference type="FunFam" id="1.25.40.440:FF:000001">
    <property type="entry name" value="Nuclear pore complex subunit"/>
    <property type="match status" value="1"/>
</dbReference>
<dbReference type="Gene3D" id="1.20.120.1880">
    <property type="entry name" value="Nucleoporin, helical C-terminal domain"/>
    <property type="match status" value="1"/>
</dbReference>
<feature type="domain" description="Nucleoporin Nup133/Nup155-like C-terminal" evidence="5">
    <location>
        <begin position="694"/>
        <end position="1370"/>
    </location>
</feature>
<evidence type="ECO:0000313" key="7">
    <source>
        <dbReference type="EMBL" id="VDD90119.1"/>
    </source>
</evidence>